<evidence type="ECO:0000313" key="1">
    <source>
        <dbReference type="EMBL" id="KAI3699248.1"/>
    </source>
</evidence>
<name>A0ACB8ZNS5_CICIN</name>
<protein>
    <submittedName>
        <fullName evidence="1">Uncharacterized protein</fullName>
    </submittedName>
</protein>
<sequence>MLSKNIDLEIKVQEGDDSETCSHVDSNISVQKSSSSYVRERESSETVYDTLTLELGLNFNPNIDRFEPQNSVGSSISNISKSTNETESHRTPGTLSKVFPCNYCQRKFFSSQALGGHQNAHKRERMLAKRALRMGTFSEKYSRQLVSFPFYGATLRSLEIKAHSSQHQTFMPPVMRMAPEVNSLSPRHTNGFISLPIYVEDDGPDQLLWPGSFRQVDATVDAVDIPLETSEVNIGEVAQLVYGRHATPDLTLRL</sequence>
<evidence type="ECO:0000313" key="2">
    <source>
        <dbReference type="Proteomes" id="UP001055811"/>
    </source>
</evidence>
<proteinExistence type="predicted"/>
<dbReference type="Proteomes" id="UP001055811">
    <property type="component" value="Linkage Group LG08"/>
</dbReference>
<keyword evidence="2" id="KW-1185">Reference proteome</keyword>
<reference evidence="2" key="1">
    <citation type="journal article" date="2022" name="Mol. Ecol. Resour.">
        <title>The genomes of chicory, endive, great burdock and yacon provide insights into Asteraceae palaeo-polyploidization history and plant inulin production.</title>
        <authorList>
            <person name="Fan W."/>
            <person name="Wang S."/>
            <person name="Wang H."/>
            <person name="Wang A."/>
            <person name="Jiang F."/>
            <person name="Liu H."/>
            <person name="Zhao H."/>
            <person name="Xu D."/>
            <person name="Zhang Y."/>
        </authorList>
    </citation>
    <scope>NUCLEOTIDE SEQUENCE [LARGE SCALE GENOMIC DNA]</scope>
    <source>
        <strain evidence="2">cv. Punajuju</strain>
    </source>
</reference>
<dbReference type="EMBL" id="CM042016">
    <property type="protein sequence ID" value="KAI3699248.1"/>
    <property type="molecule type" value="Genomic_DNA"/>
</dbReference>
<gene>
    <name evidence="1" type="ORF">L2E82_43421</name>
</gene>
<organism evidence="1 2">
    <name type="scientific">Cichorium intybus</name>
    <name type="common">Chicory</name>
    <dbReference type="NCBI Taxonomy" id="13427"/>
    <lineage>
        <taxon>Eukaryota</taxon>
        <taxon>Viridiplantae</taxon>
        <taxon>Streptophyta</taxon>
        <taxon>Embryophyta</taxon>
        <taxon>Tracheophyta</taxon>
        <taxon>Spermatophyta</taxon>
        <taxon>Magnoliopsida</taxon>
        <taxon>eudicotyledons</taxon>
        <taxon>Gunneridae</taxon>
        <taxon>Pentapetalae</taxon>
        <taxon>asterids</taxon>
        <taxon>campanulids</taxon>
        <taxon>Asterales</taxon>
        <taxon>Asteraceae</taxon>
        <taxon>Cichorioideae</taxon>
        <taxon>Cichorieae</taxon>
        <taxon>Cichoriinae</taxon>
        <taxon>Cichorium</taxon>
    </lineage>
</organism>
<comment type="caution">
    <text evidence="1">The sequence shown here is derived from an EMBL/GenBank/DDBJ whole genome shotgun (WGS) entry which is preliminary data.</text>
</comment>
<reference evidence="1 2" key="2">
    <citation type="journal article" date="2022" name="Mol. Ecol. Resour.">
        <title>The genomes of chicory, endive, great burdock and yacon provide insights into Asteraceae paleo-polyploidization history and plant inulin production.</title>
        <authorList>
            <person name="Fan W."/>
            <person name="Wang S."/>
            <person name="Wang H."/>
            <person name="Wang A."/>
            <person name="Jiang F."/>
            <person name="Liu H."/>
            <person name="Zhao H."/>
            <person name="Xu D."/>
            <person name="Zhang Y."/>
        </authorList>
    </citation>
    <scope>NUCLEOTIDE SEQUENCE [LARGE SCALE GENOMIC DNA]</scope>
    <source>
        <strain evidence="2">cv. Punajuju</strain>
        <tissue evidence="1">Leaves</tissue>
    </source>
</reference>
<accession>A0ACB8ZNS5</accession>